<keyword evidence="1" id="KW-0472">Membrane</keyword>
<proteinExistence type="predicted"/>
<organism evidence="2 3">
    <name type="scientific">Alishewanella tabrizica</name>
    <dbReference type="NCBI Taxonomy" id="671278"/>
    <lineage>
        <taxon>Bacteria</taxon>
        <taxon>Pseudomonadati</taxon>
        <taxon>Pseudomonadota</taxon>
        <taxon>Gammaproteobacteria</taxon>
        <taxon>Alteromonadales</taxon>
        <taxon>Alteromonadaceae</taxon>
        <taxon>Alishewanella</taxon>
    </lineage>
</organism>
<feature type="transmembrane region" description="Helical" evidence="1">
    <location>
        <begin position="20"/>
        <end position="41"/>
    </location>
</feature>
<gene>
    <name evidence="2" type="ORF">GCM10008111_14920</name>
</gene>
<dbReference type="EMBL" id="BMYR01000005">
    <property type="protein sequence ID" value="GGW59799.1"/>
    <property type="molecule type" value="Genomic_DNA"/>
</dbReference>
<sequence length="168" mass="19010">MQLMSIDKVQYRQRLNRITICSIAALIVISLSSSSLLIALLSDGQGSHFWLNFFGVVIGCIVVGTSLKRLKTHVFFKEVAYTWDLKHELNLIQRKLRAIEAAAAKNDPDAILILLFSYQASRLVWQLDDNTLVMSELSLAQNKLQQQITASGLDVNVANYRRELLSRF</sequence>
<accession>A0ABQ2WN86</accession>
<evidence type="ECO:0000313" key="2">
    <source>
        <dbReference type="EMBL" id="GGW59799.1"/>
    </source>
</evidence>
<feature type="transmembrane region" description="Helical" evidence="1">
    <location>
        <begin position="47"/>
        <end position="67"/>
    </location>
</feature>
<keyword evidence="1" id="KW-0812">Transmembrane</keyword>
<name>A0ABQ2WN86_9ALTE</name>
<dbReference type="RefSeq" id="WP_189482085.1">
    <property type="nucleotide sequence ID" value="NZ_BMYR01000005.1"/>
</dbReference>
<protein>
    <submittedName>
        <fullName evidence="2">DUF3087 domain-containing protein</fullName>
    </submittedName>
</protein>
<dbReference type="Proteomes" id="UP000634667">
    <property type="component" value="Unassembled WGS sequence"/>
</dbReference>
<evidence type="ECO:0000313" key="3">
    <source>
        <dbReference type="Proteomes" id="UP000634667"/>
    </source>
</evidence>
<comment type="caution">
    <text evidence="2">The sequence shown here is derived from an EMBL/GenBank/DDBJ whole genome shotgun (WGS) entry which is preliminary data.</text>
</comment>
<dbReference type="Pfam" id="PF11286">
    <property type="entry name" value="DUF3087"/>
    <property type="match status" value="1"/>
</dbReference>
<keyword evidence="1" id="KW-1133">Transmembrane helix</keyword>
<dbReference type="InterPro" id="IPR021438">
    <property type="entry name" value="DUF3087"/>
</dbReference>
<reference evidence="3" key="1">
    <citation type="journal article" date="2019" name="Int. J. Syst. Evol. Microbiol.">
        <title>The Global Catalogue of Microorganisms (GCM) 10K type strain sequencing project: providing services to taxonomists for standard genome sequencing and annotation.</title>
        <authorList>
            <consortium name="The Broad Institute Genomics Platform"/>
            <consortium name="The Broad Institute Genome Sequencing Center for Infectious Disease"/>
            <person name="Wu L."/>
            <person name="Ma J."/>
        </authorList>
    </citation>
    <scope>NUCLEOTIDE SEQUENCE [LARGE SCALE GENOMIC DNA]</scope>
    <source>
        <strain evidence="3">KCTC 23723</strain>
    </source>
</reference>
<keyword evidence="3" id="KW-1185">Reference proteome</keyword>
<evidence type="ECO:0000256" key="1">
    <source>
        <dbReference type="SAM" id="Phobius"/>
    </source>
</evidence>